<evidence type="ECO:0000256" key="1">
    <source>
        <dbReference type="ARBA" id="ARBA00010815"/>
    </source>
</evidence>
<dbReference type="PANTHER" id="PTHR43667:SF1">
    <property type="entry name" value="CYCLOPROPANE-FATTY-ACYL-PHOSPHOLIPID SYNTHASE"/>
    <property type="match status" value="1"/>
</dbReference>
<evidence type="ECO:0000256" key="4">
    <source>
        <dbReference type="ARBA" id="ARBA00022691"/>
    </source>
</evidence>
<organism evidence="6 7">
    <name type="scientific">Peribacillus cavernae</name>
    <dbReference type="NCBI Taxonomy" id="1674310"/>
    <lineage>
        <taxon>Bacteria</taxon>
        <taxon>Bacillati</taxon>
        <taxon>Bacillota</taxon>
        <taxon>Bacilli</taxon>
        <taxon>Bacillales</taxon>
        <taxon>Bacillaceae</taxon>
        <taxon>Peribacillus</taxon>
    </lineage>
</organism>
<dbReference type="AlphaFoldDB" id="A0A433HI48"/>
<keyword evidence="7" id="KW-1185">Reference proteome</keyword>
<keyword evidence="5" id="KW-0443">Lipid metabolism</keyword>
<gene>
    <name evidence="6" type="ORF">ELQ35_14130</name>
</gene>
<dbReference type="GO" id="GO:0032259">
    <property type="term" value="P:methylation"/>
    <property type="evidence" value="ECO:0007669"/>
    <property type="project" value="UniProtKB-KW"/>
</dbReference>
<evidence type="ECO:0000256" key="2">
    <source>
        <dbReference type="ARBA" id="ARBA00022603"/>
    </source>
</evidence>
<accession>A0A433HI48</accession>
<protein>
    <recommendedName>
        <fullName evidence="8">Cyclopropane-fatty-acyl-phospholipid synthase</fullName>
    </recommendedName>
</protein>
<evidence type="ECO:0000256" key="3">
    <source>
        <dbReference type="ARBA" id="ARBA00022679"/>
    </source>
</evidence>
<comment type="similarity">
    <text evidence="1">Belongs to the CFA/CMAS family.</text>
</comment>
<dbReference type="Proteomes" id="UP000267430">
    <property type="component" value="Unassembled WGS sequence"/>
</dbReference>
<evidence type="ECO:0000313" key="6">
    <source>
        <dbReference type="EMBL" id="RUQ28041.1"/>
    </source>
</evidence>
<dbReference type="InterPro" id="IPR029063">
    <property type="entry name" value="SAM-dependent_MTases_sf"/>
</dbReference>
<dbReference type="PANTHER" id="PTHR43667">
    <property type="entry name" value="CYCLOPROPANE-FATTY-ACYL-PHOSPHOLIPID SYNTHASE"/>
    <property type="match status" value="1"/>
</dbReference>
<sequence length="67" mass="7775">MWLEDTLSYSCVYFKTAEDTLYEAQMNKILHILKKLNLKPGQKQFDIGCGWGYLIIEAAKLYNVISL</sequence>
<dbReference type="Pfam" id="PF02353">
    <property type="entry name" value="CMAS"/>
    <property type="match status" value="1"/>
</dbReference>
<dbReference type="GO" id="GO:0006629">
    <property type="term" value="P:lipid metabolic process"/>
    <property type="evidence" value="ECO:0007669"/>
    <property type="project" value="UniProtKB-KW"/>
</dbReference>
<reference evidence="6 7" key="1">
    <citation type="submission" date="2018-12" db="EMBL/GenBank/DDBJ databases">
        <title>Bacillus chawlae sp. nov., Bacillus glennii sp. nov., and Bacillus saganii sp. nov. Isolated from the Vehicle Assembly Building at Kennedy Space Center where the Viking Spacecraft were Assembled.</title>
        <authorList>
            <person name="Seuylemezian A."/>
            <person name="Vaishampayan P."/>
        </authorList>
    </citation>
    <scope>NUCLEOTIDE SEQUENCE [LARGE SCALE GENOMIC DNA]</scope>
    <source>
        <strain evidence="6 7">L5</strain>
    </source>
</reference>
<evidence type="ECO:0000313" key="7">
    <source>
        <dbReference type="Proteomes" id="UP000267430"/>
    </source>
</evidence>
<evidence type="ECO:0000256" key="5">
    <source>
        <dbReference type="ARBA" id="ARBA00023098"/>
    </source>
</evidence>
<dbReference type="SUPFAM" id="SSF53335">
    <property type="entry name" value="S-adenosyl-L-methionine-dependent methyltransferases"/>
    <property type="match status" value="1"/>
</dbReference>
<dbReference type="GO" id="GO:0008168">
    <property type="term" value="F:methyltransferase activity"/>
    <property type="evidence" value="ECO:0007669"/>
    <property type="project" value="UniProtKB-KW"/>
</dbReference>
<keyword evidence="3" id="KW-0808">Transferase</keyword>
<dbReference type="Gene3D" id="3.40.50.150">
    <property type="entry name" value="Vaccinia Virus protein VP39"/>
    <property type="match status" value="1"/>
</dbReference>
<name>A0A433HI48_9BACI</name>
<proteinExistence type="inferred from homology"/>
<evidence type="ECO:0008006" key="8">
    <source>
        <dbReference type="Google" id="ProtNLM"/>
    </source>
</evidence>
<dbReference type="EMBL" id="RYZZ01000018">
    <property type="protein sequence ID" value="RUQ28041.1"/>
    <property type="molecule type" value="Genomic_DNA"/>
</dbReference>
<keyword evidence="4" id="KW-0949">S-adenosyl-L-methionine</keyword>
<keyword evidence="2" id="KW-0489">Methyltransferase</keyword>
<comment type="caution">
    <text evidence="6">The sequence shown here is derived from an EMBL/GenBank/DDBJ whole genome shotgun (WGS) entry which is preliminary data.</text>
</comment>
<dbReference type="InterPro" id="IPR050723">
    <property type="entry name" value="CFA/CMAS"/>
</dbReference>